<dbReference type="EMBL" id="JAAPAO010000858">
    <property type="protein sequence ID" value="KAF4653048.1"/>
    <property type="molecule type" value="Genomic_DNA"/>
</dbReference>
<keyword evidence="5" id="KW-1185">Reference proteome</keyword>
<dbReference type="AlphaFoldDB" id="A0A7J6L0R8"/>
<feature type="region of interest" description="Disordered" evidence="3">
    <location>
        <begin position="90"/>
        <end position="117"/>
    </location>
</feature>
<proteinExistence type="predicted"/>
<feature type="compositionally biased region" description="Polar residues" evidence="3">
    <location>
        <begin position="105"/>
        <end position="116"/>
    </location>
</feature>
<sequence>MVYDCTHRESFDNIDSWLSEVNRYANDSTVKILIGNKSDLEDDQQVTAEEGEEKAKALGFSGFILTSAKDSSNVEKAFSMVSQSLIDTRAAEARNSSGEGGRQPSGGNINDLTASTRDPRSAIVDAAREAYHTQHAAVELANHSDNKIIAKLAQAVANSAKQCEHQARQVKEVFDLNDAIMSPTADHAYFLYFE</sequence>
<gene>
    <name evidence="4" type="ORF">FOL47_010729</name>
</gene>
<dbReference type="CDD" id="cd00154">
    <property type="entry name" value="Rab"/>
    <property type="match status" value="1"/>
</dbReference>
<keyword evidence="2" id="KW-0342">GTP-binding</keyword>
<dbReference type="OrthoDB" id="9989112at2759"/>
<dbReference type="PRINTS" id="PR00449">
    <property type="entry name" value="RASTRNSFRMNG"/>
</dbReference>
<dbReference type="SMART" id="SM00175">
    <property type="entry name" value="RAB"/>
    <property type="match status" value="1"/>
</dbReference>
<comment type="caution">
    <text evidence="4">The sequence shown here is derived from an EMBL/GenBank/DDBJ whole genome shotgun (WGS) entry which is preliminary data.</text>
</comment>
<dbReference type="Proteomes" id="UP000591131">
    <property type="component" value="Unassembled WGS sequence"/>
</dbReference>
<dbReference type="Pfam" id="PF00071">
    <property type="entry name" value="Ras"/>
    <property type="match status" value="1"/>
</dbReference>
<dbReference type="InterPro" id="IPR050227">
    <property type="entry name" value="Rab"/>
</dbReference>
<dbReference type="SMART" id="SM00174">
    <property type="entry name" value="RHO"/>
    <property type="match status" value="1"/>
</dbReference>
<dbReference type="SMART" id="SM00173">
    <property type="entry name" value="RAS"/>
    <property type="match status" value="1"/>
</dbReference>
<dbReference type="PANTHER" id="PTHR47977">
    <property type="entry name" value="RAS-RELATED PROTEIN RAB"/>
    <property type="match status" value="1"/>
</dbReference>
<dbReference type="PROSITE" id="PS51419">
    <property type="entry name" value="RAB"/>
    <property type="match status" value="1"/>
</dbReference>
<accession>A0A7J6L0R8</accession>
<evidence type="ECO:0000313" key="4">
    <source>
        <dbReference type="EMBL" id="KAF4653048.1"/>
    </source>
</evidence>
<keyword evidence="1" id="KW-0547">Nucleotide-binding</keyword>
<dbReference type="PROSITE" id="PS51421">
    <property type="entry name" value="RAS"/>
    <property type="match status" value="1"/>
</dbReference>
<protein>
    <submittedName>
        <fullName evidence="4">Uncharacterized protein</fullName>
    </submittedName>
</protein>
<dbReference type="GO" id="GO:0005525">
    <property type="term" value="F:GTP binding"/>
    <property type="evidence" value="ECO:0007669"/>
    <property type="project" value="UniProtKB-KW"/>
</dbReference>
<dbReference type="InterPro" id="IPR027417">
    <property type="entry name" value="P-loop_NTPase"/>
</dbReference>
<organism evidence="4 5">
    <name type="scientific">Perkinsus chesapeaki</name>
    <name type="common">Clam parasite</name>
    <name type="synonym">Perkinsus andrewsi</name>
    <dbReference type="NCBI Taxonomy" id="330153"/>
    <lineage>
        <taxon>Eukaryota</taxon>
        <taxon>Sar</taxon>
        <taxon>Alveolata</taxon>
        <taxon>Perkinsozoa</taxon>
        <taxon>Perkinsea</taxon>
        <taxon>Perkinsida</taxon>
        <taxon>Perkinsidae</taxon>
        <taxon>Perkinsus</taxon>
    </lineage>
</organism>
<name>A0A7J6L0R8_PERCH</name>
<evidence type="ECO:0000256" key="2">
    <source>
        <dbReference type="ARBA" id="ARBA00023134"/>
    </source>
</evidence>
<dbReference type="SUPFAM" id="SSF52540">
    <property type="entry name" value="P-loop containing nucleoside triphosphate hydrolases"/>
    <property type="match status" value="1"/>
</dbReference>
<dbReference type="InterPro" id="IPR001806">
    <property type="entry name" value="Small_GTPase"/>
</dbReference>
<dbReference type="GO" id="GO:0003924">
    <property type="term" value="F:GTPase activity"/>
    <property type="evidence" value="ECO:0007669"/>
    <property type="project" value="InterPro"/>
</dbReference>
<evidence type="ECO:0000313" key="5">
    <source>
        <dbReference type="Proteomes" id="UP000591131"/>
    </source>
</evidence>
<evidence type="ECO:0000256" key="1">
    <source>
        <dbReference type="ARBA" id="ARBA00022741"/>
    </source>
</evidence>
<evidence type="ECO:0000256" key="3">
    <source>
        <dbReference type="SAM" id="MobiDB-lite"/>
    </source>
</evidence>
<reference evidence="4 5" key="1">
    <citation type="submission" date="2020-04" db="EMBL/GenBank/DDBJ databases">
        <title>Perkinsus chesapeaki whole genome sequence.</title>
        <authorList>
            <person name="Bogema D.R."/>
        </authorList>
    </citation>
    <scope>NUCLEOTIDE SEQUENCE [LARGE SCALE GENOMIC DNA]</scope>
    <source>
        <strain evidence="4">ATCC PRA-425</strain>
    </source>
</reference>
<dbReference type="Gene3D" id="3.40.50.300">
    <property type="entry name" value="P-loop containing nucleotide triphosphate hydrolases"/>
    <property type="match status" value="1"/>
</dbReference>